<dbReference type="eggNOG" id="ENOG5031QWF">
    <property type="taxonomic scope" value="Bacteria"/>
</dbReference>
<dbReference type="OrthoDB" id="5521997at2"/>
<proteinExistence type="predicted"/>
<gene>
    <name evidence="2" type="ORF">CAP_0290</name>
</gene>
<dbReference type="SUPFAM" id="SSF46626">
    <property type="entry name" value="Cytochrome c"/>
    <property type="match status" value="1"/>
</dbReference>
<feature type="signal peptide" evidence="1">
    <location>
        <begin position="1"/>
        <end position="38"/>
    </location>
</feature>
<evidence type="ECO:0000313" key="3">
    <source>
        <dbReference type="Proteomes" id="UP000019678"/>
    </source>
</evidence>
<evidence type="ECO:0008006" key="4">
    <source>
        <dbReference type="Google" id="ProtNLM"/>
    </source>
</evidence>
<dbReference type="GO" id="GO:0020037">
    <property type="term" value="F:heme binding"/>
    <property type="evidence" value="ECO:0007669"/>
    <property type="project" value="InterPro"/>
</dbReference>
<feature type="chain" id="PRO_5001499925" description="Cytochrome c domain-containing protein" evidence="1">
    <location>
        <begin position="39"/>
        <end position="155"/>
    </location>
</feature>
<dbReference type="STRING" id="1192034.CAP_0290"/>
<keyword evidence="3" id="KW-1185">Reference proteome</keyword>
<dbReference type="AlphaFoldDB" id="A0A017SVD1"/>
<evidence type="ECO:0000313" key="2">
    <source>
        <dbReference type="EMBL" id="EYF00722.1"/>
    </source>
</evidence>
<protein>
    <recommendedName>
        <fullName evidence="4">Cytochrome c domain-containing protein</fullName>
    </recommendedName>
</protein>
<dbReference type="RefSeq" id="WP_044250601.1">
    <property type="nucleotide sequence ID" value="NZ_ASRX01000100.1"/>
</dbReference>
<organism evidence="2 3">
    <name type="scientific">Chondromyces apiculatus DSM 436</name>
    <dbReference type="NCBI Taxonomy" id="1192034"/>
    <lineage>
        <taxon>Bacteria</taxon>
        <taxon>Pseudomonadati</taxon>
        <taxon>Myxococcota</taxon>
        <taxon>Polyangia</taxon>
        <taxon>Polyangiales</taxon>
        <taxon>Polyangiaceae</taxon>
        <taxon>Chondromyces</taxon>
    </lineage>
</organism>
<dbReference type="InterPro" id="IPR036909">
    <property type="entry name" value="Cyt_c-like_dom_sf"/>
</dbReference>
<dbReference type="Proteomes" id="UP000019678">
    <property type="component" value="Unassembled WGS sequence"/>
</dbReference>
<name>A0A017SVD1_9BACT</name>
<reference evidence="2 3" key="1">
    <citation type="submission" date="2013-05" db="EMBL/GenBank/DDBJ databases">
        <title>Genome assembly of Chondromyces apiculatus DSM 436.</title>
        <authorList>
            <person name="Sharma G."/>
            <person name="Khatri I."/>
            <person name="Kaur C."/>
            <person name="Mayilraj S."/>
            <person name="Subramanian S."/>
        </authorList>
    </citation>
    <scope>NUCLEOTIDE SEQUENCE [LARGE SCALE GENOMIC DNA]</scope>
    <source>
        <strain evidence="2 3">DSM 436</strain>
    </source>
</reference>
<accession>A0A017SVD1</accession>
<dbReference type="EMBL" id="ASRX01000100">
    <property type="protein sequence ID" value="EYF00722.1"/>
    <property type="molecule type" value="Genomic_DNA"/>
</dbReference>
<dbReference type="GO" id="GO:0009055">
    <property type="term" value="F:electron transfer activity"/>
    <property type="evidence" value="ECO:0007669"/>
    <property type="project" value="InterPro"/>
</dbReference>
<sequence length="155" mass="16733">MPSRSERRYSTLRMTSRNLSRRPWIALAWAALTLTAAACSDGAGQDGDEPGFTNLSGATCPPDSTLTYDTFGRPFMEAYCTSCHSAHLTGAQRQGAPTDHNFDTLEACHEAGADHIDQTTAAGPDRVNDSMPPIYPAPSEAERRQLGEWLACGMP</sequence>
<comment type="caution">
    <text evidence="2">The sequence shown here is derived from an EMBL/GenBank/DDBJ whole genome shotgun (WGS) entry which is preliminary data.</text>
</comment>
<keyword evidence="1" id="KW-0732">Signal</keyword>
<evidence type="ECO:0000256" key="1">
    <source>
        <dbReference type="SAM" id="SignalP"/>
    </source>
</evidence>